<feature type="transmembrane region" description="Helical" evidence="1">
    <location>
        <begin position="45"/>
        <end position="65"/>
    </location>
</feature>
<protein>
    <submittedName>
        <fullName evidence="2">Amino acid transporter, AAT family</fullName>
    </submittedName>
</protein>
<name>A0A1M6K7X3_9FIRM</name>
<evidence type="ECO:0000256" key="1">
    <source>
        <dbReference type="SAM" id="Phobius"/>
    </source>
</evidence>
<keyword evidence="1" id="KW-1133">Transmembrane helix</keyword>
<feature type="transmembrane region" description="Helical" evidence="1">
    <location>
        <begin position="12"/>
        <end position="33"/>
    </location>
</feature>
<feature type="transmembrane region" description="Helical" evidence="1">
    <location>
        <begin position="85"/>
        <end position="110"/>
    </location>
</feature>
<dbReference type="OrthoDB" id="1790880at2"/>
<accession>A0A1M6K7X3</accession>
<dbReference type="AlphaFoldDB" id="A0A1M6K7X3"/>
<feature type="transmembrane region" description="Helical" evidence="1">
    <location>
        <begin position="328"/>
        <end position="353"/>
    </location>
</feature>
<dbReference type="Proteomes" id="UP000184529">
    <property type="component" value="Unassembled WGS sequence"/>
</dbReference>
<keyword evidence="1" id="KW-0812">Transmembrane</keyword>
<keyword evidence="1" id="KW-0472">Membrane</keyword>
<feature type="transmembrane region" description="Helical" evidence="1">
    <location>
        <begin position="257"/>
        <end position="281"/>
    </location>
</feature>
<feature type="transmembrane region" description="Helical" evidence="1">
    <location>
        <begin position="383"/>
        <end position="400"/>
    </location>
</feature>
<feature type="transmembrane region" description="Helical" evidence="1">
    <location>
        <begin position="211"/>
        <end position="236"/>
    </location>
</feature>
<organism evidence="2 3">
    <name type="scientific">Desulfofundulus thermosubterraneus DSM 16057</name>
    <dbReference type="NCBI Taxonomy" id="1121432"/>
    <lineage>
        <taxon>Bacteria</taxon>
        <taxon>Bacillati</taxon>
        <taxon>Bacillota</taxon>
        <taxon>Clostridia</taxon>
        <taxon>Eubacteriales</taxon>
        <taxon>Peptococcaceae</taxon>
        <taxon>Desulfofundulus</taxon>
    </lineage>
</organism>
<dbReference type="STRING" id="1121432.SAMN02745219_02812"/>
<evidence type="ECO:0000313" key="3">
    <source>
        <dbReference type="Proteomes" id="UP000184529"/>
    </source>
</evidence>
<reference evidence="3" key="1">
    <citation type="submission" date="2016-11" db="EMBL/GenBank/DDBJ databases">
        <authorList>
            <person name="Varghese N."/>
            <person name="Submissions S."/>
        </authorList>
    </citation>
    <scope>NUCLEOTIDE SEQUENCE [LARGE SCALE GENOMIC DNA]</scope>
    <source>
        <strain evidence="3">DSM 16057</strain>
    </source>
</reference>
<dbReference type="EMBL" id="FQZM01000040">
    <property type="protein sequence ID" value="SHJ55032.1"/>
    <property type="molecule type" value="Genomic_DNA"/>
</dbReference>
<gene>
    <name evidence="2" type="ORF">SAMN02745219_02812</name>
</gene>
<evidence type="ECO:0000313" key="2">
    <source>
        <dbReference type="EMBL" id="SHJ55032.1"/>
    </source>
</evidence>
<feature type="transmembrane region" description="Helical" evidence="1">
    <location>
        <begin position="165"/>
        <end position="191"/>
    </location>
</feature>
<feature type="transmembrane region" description="Helical" evidence="1">
    <location>
        <begin position="301"/>
        <end position="321"/>
    </location>
</feature>
<proteinExistence type="predicted"/>
<sequence>MAGHGKPRWGQPLTGIIALFTFTFVALVIWWIFVDPRGPFHTYEQPFLAFMAWMILVGLWQHLLFGDYPFQNLTPPKRLLVETAINLAGVWFIINVVFGQFLGKLSMPFWSSDALHQSLPKLDHHHVNEVVGSALTLFVLIGFFTYAFWTIAFQKWPFAGLKQPALGLAEWSLCTVFTVILFGILIFPHFATYLVNKEFFGGTIWWKGLSSAIAGTSATVNFNIGWYEWCIVYLFMTANVWEGKPWDIVKSQPWRGIFATVSIFVLALITVKVLMAVMASIYGPVDPQAKDGIMSLDYRYYHTATLAGFTLIPFLIWNHYFDNWPKQWGVVAGWIIRTIGVFVAAAIIGIIYYRVCEPLLGLPSVFANTPVEYNGMHLNNKPLVWLFWWIIPLLWNDWFAKKWPFYVDESRHVEHKTGRGFHA</sequence>
<feature type="transmembrane region" description="Helical" evidence="1">
    <location>
        <begin position="130"/>
        <end position="153"/>
    </location>
</feature>
<keyword evidence="3" id="KW-1185">Reference proteome</keyword>